<dbReference type="OrthoDB" id="8879188at2759"/>
<reference evidence="1" key="1">
    <citation type="journal article" date="2023" name="Science">
        <title>Genome structures resolve the early diversification of teleost fishes.</title>
        <authorList>
            <person name="Parey E."/>
            <person name="Louis A."/>
            <person name="Montfort J."/>
            <person name="Bouchez O."/>
            <person name="Roques C."/>
            <person name="Iampietro C."/>
            <person name="Lluch J."/>
            <person name="Castinel A."/>
            <person name="Donnadieu C."/>
            <person name="Desvignes T."/>
            <person name="Floi Bucao C."/>
            <person name="Jouanno E."/>
            <person name="Wen M."/>
            <person name="Mejri S."/>
            <person name="Dirks R."/>
            <person name="Jansen H."/>
            <person name="Henkel C."/>
            <person name="Chen W.J."/>
            <person name="Zahm M."/>
            <person name="Cabau C."/>
            <person name="Klopp C."/>
            <person name="Thompson A.W."/>
            <person name="Robinson-Rechavi M."/>
            <person name="Braasch I."/>
            <person name="Lecointre G."/>
            <person name="Bobe J."/>
            <person name="Postlethwait J.H."/>
            <person name="Berthelot C."/>
            <person name="Roest Crollius H."/>
            <person name="Guiguen Y."/>
        </authorList>
    </citation>
    <scope>NUCLEOTIDE SEQUENCE</scope>
    <source>
        <strain evidence="1">Concon-B</strain>
    </source>
</reference>
<dbReference type="EMBL" id="JAFJMO010000004">
    <property type="protein sequence ID" value="KAJ8279973.1"/>
    <property type="molecule type" value="Genomic_DNA"/>
</dbReference>
<comment type="caution">
    <text evidence="1">The sequence shown here is derived from an EMBL/GenBank/DDBJ whole genome shotgun (WGS) entry which is preliminary data.</text>
</comment>
<proteinExistence type="predicted"/>
<keyword evidence="2" id="KW-1185">Reference proteome</keyword>
<sequence>MGGRFSWIKSVDEDRTYVANATGSTLVSVGTKTVMKRDKCVRYLRIPPDKHAQILAEGAIYVTVYVEQKGSSDERLNISQNFYIPSDRSFIVTADHNIMLQLYGANIWVDEGGNDHRK</sequence>
<organism evidence="1 2">
    <name type="scientific">Conger conger</name>
    <name type="common">Conger eel</name>
    <name type="synonym">Muraena conger</name>
    <dbReference type="NCBI Taxonomy" id="82655"/>
    <lineage>
        <taxon>Eukaryota</taxon>
        <taxon>Metazoa</taxon>
        <taxon>Chordata</taxon>
        <taxon>Craniata</taxon>
        <taxon>Vertebrata</taxon>
        <taxon>Euteleostomi</taxon>
        <taxon>Actinopterygii</taxon>
        <taxon>Neopterygii</taxon>
        <taxon>Teleostei</taxon>
        <taxon>Anguilliformes</taxon>
        <taxon>Congridae</taxon>
        <taxon>Conger</taxon>
    </lineage>
</organism>
<protein>
    <submittedName>
        <fullName evidence="1">Uncharacterized protein</fullName>
    </submittedName>
</protein>
<dbReference type="Proteomes" id="UP001152803">
    <property type="component" value="Unassembled WGS sequence"/>
</dbReference>
<gene>
    <name evidence="1" type="ORF">COCON_G00070390</name>
</gene>
<dbReference type="AlphaFoldDB" id="A0A9Q1DT56"/>
<evidence type="ECO:0000313" key="1">
    <source>
        <dbReference type="EMBL" id="KAJ8279973.1"/>
    </source>
</evidence>
<name>A0A9Q1DT56_CONCO</name>
<accession>A0A9Q1DT56</accession>
<evidence type="ECO:0000313" key="2">
    <source>
        <dbReference type="Proteomes" id="UP001152803"/>
    </source>
</evidence>